<evidence type="ECO:0000313" key="2">
    <source>
        <dbReference type="Proteomes" id="UP000515489"/>
    </source>
</evidence>
<reference evidence="1 2" key="1">
    <citation type="submission" date="2020-08" db="EMBL/GenBank/DDBJ databases">
        <title>Hymenobacter sp. S2-20-2 genome sequencing.</title>
        <authorList>
            <person name="Jin L."/>
        </authorList>
    </citation>
    <scope>NUCLEOTIDE SEQUENCE [LARGE SCALE GENOMIC DNA]</scope>
    <source>
        <strain evidence="1 2">S2-20-2</strain>
    </source>
</reference>
<evidence type="ECO:0000313" key="1">
    <source>
        <dbReference type="EMBL" id="QNH61465.1"/>
    </source>
</evidence>
<dbReference type="Pfam" id="PF08889">
    <property type="entry name" value="WbqC"/>
    <property type="match status" value="1"/>
</dbReference>
<sequence length="248" mass="28461">MSGSMRNSVSAQTTRKVAILQSNYIPWKGYFDLLNSVDDFIFYDEVQYTKNDWRNRNRIKTAQGVQWLTIPVRQEQLAQKISETRVDDLGWGARHWRTLAQNYSRAAYFEQYKEQLQELYCGPNSEFLSQINQRFIRALNELLGIRTRLHSSIDFQVHGDRTARLVELVQAVGGTEYVSGPAARVYLDADQFAQAGLGLRWMSYAGYPEYPQVHGSFEHHVSVLDLLLNAGPAASRYMLSFPNQPADL</sequence>
<name>A0A7G7W522_9BACT</name>
<dbReference type="KEGG" id="hsk:H4317_15060"/>
<protein>
    <submittedName>
        <fullName evidence="1">WbqC family protein</fullName>
    </submittedName>
</protein>
<keyword evidence="2" id="KW-1185">Reference proteome</keyword>
<dbReference type="EMBL" id="CP060202">
    <property type="protein sequence ID" value="QNH61465.1"/>
    <property type="molecule type" value="Genomic_DNA"/>
</dbReference>
<accession>A0A7G7W522</accession>
<dbReference type="InterPro" id="IPR014985">
    <property type="entry name" value="WbqC"/>
</dbReference>
<dbReference type="AlphaFoldDB" id="A0A7G7W522"/>
<gene>
    <name evidence="1" type="ORF">H4317_15060</name>
</gene>
<organism evidence="1 2">
    <name type="scientific">Hymenobacter sediminicola</name>
    <dbReference type="NCBI Taxonomy" id="2761579"/>
    <lineage>
        <taxon>Bacteria</taxon>
        <taxon>Pseudomonadati</taxon>
        <taxon>Bacteroidota</taxon>
        <taxon>Cytophagia</taxon>
        <taxon>Cytophagales</taxon>
        <taxon>Hymenobacteraceae</taxon>
        <taxon>Hymenobacter</taxon>
    </lineage>
</organism>
<proteinExistence type="predicted"/>
<dbReference type="Proteomes" id="UP000515489">
    <property type="component" value="Chromosome"/>
</dbReference>